<feature type="binding site" evidence="9">
    <location>
        <begin position="191"/>
        <end position="193"/>
    </location>
    <ligand>
        <name>S-adenosyl-L-methionine</name>
        <dbReference type="ChEBI" id="CHEBI:59789"/>
    </ligand>
</feature>
<organism evidence="12 13">
    <name type="scientific">Clostridium tarantellae</name>
    <dbReference type="NCBI Taxonomy" id="39493"/>
    <lineage>
        <taxon>Bacteria</taxon>
        <taxon>Bacillati</taxon>
        <taxon>Bacillota</taxon>
        <taxon>Clostridia</taxon>
        <taxon>Eubacteriales</taxon>
        <taxon>Clostridiaceae</taxon>
        <taxon>Clostridium</taxon>
    </lineage>
</organism>
<dbReference type="Gene3D" id="3.30.70.20">
    <property type="match status" value="1"/>
</dbReference>
<dbReference type="InterPro" id="IPR017900">
    <property type="entry name" value="4Fe4S_Fe_S_CS"/>
</dbReference>
<comment type="function">
    <text evidence="9">Catalyzes activation of the choline trimethylamine-lyase CutC under anaerobic conditions by generation of an organic free radical on a glycine residue, via an homolytic cleavage of S-adenosyl-L-methionine (SAM).</text>
</comment>
<dbReference type="InterPro" id="IPR034457">
    <property type="entry name" value="Organic_radical-activating"/>
</dbReference>
<dbReference type="AlphaFoldDB" id="A0A6I1MN11"/>
<dbReference type="SFLD" id="SFLDG01118">
    <property type="entry name" value="activating_enzymes__group_2"/>
    <property type="match status" value="1"/>
</dbReference>
<dbReference type="NCBIfam" id="TIGR04395">
    <property type="entry name" value="cutC_activ_rSAM"/>
    <property type="match status" value="1"/>
</dbReference>
<name>A0A6I1MN11_9CLOT</name>
<keyword evidence="5 9" id="KW-0560">Oxidoreductase</keyword>
<gene>
    <name evidence="9 12" type="primary">cutD</name>
    <name evidence="12" type="ORF">GBZ86_07655</name>
</gene>
<feature type="binding site" evidence="9">
    <location>
        <position position="64"/>
    </location>
    <ligand>
        <name>[4Fe-4S] cluster</name>
        <dbReference type="ChEBI" id="CHEBI:49883"/>
        <label>2</label>
    </ligand>
</feature>
<evidence type="ECO:0000313" key="13">
    <source>
        <dbReference type="Proteomes" id="UP000430345"/>
    </source>
</evidence>
<dbReference type="GO" id="GO:0016829">
    <property type="term" value="F:lyase activity"/>
    <property type="evidence" value="ECO:0007669"/>
    <property type="project" value="UniProtKB-KW"/>
</dbReference>
<evidence type="ECO:0000256" key="9">
    <source>
        <dbReference type="HAMAP-Rule" id="MF_02059"/>
    </source>
</evidence>
<dbReference type="CDD" id="cd01335">
    <property type="entry name" value="Radical_SAM"/>
    <property type="match status" value="1"/>
</dbReference>
<dbReference type="UniPathway" id="UPA01069"/>
<feature type="binding site" evidence="9">
    <location>
        <position position="39"/>
    </location>
    <ligand>
        <name>[4Fe-4S] cluster</name>
        <dbReference type="ChEBI" id="CHEBI:49883"/>
        <label>1</label>
        <note>4Fe-4S-S-AdoMet</note>
    </ligand>
</feature>
<dbReference type="Pfam" id="PF00037">
    <property type="entry name" value="Fer4"/>
    <property type="match status" value="1"/>
</dbReference>
<evidence type="ECO:0000259" key="11">
    <source>
        <dbReference type="PROSITE" id="PS51918"/>
    </source>
</evidence>
<dbReference type="SUPFAM" id="SSF102114">
    <property type="entry name" value="Radical SAM enzymes"/>
    <property type="match status" value="1"/>
</dbReference>
<keyword evidence="2 9" id="KW-0004">4Fe-4S</keyword>
<evidence type="ECO:0000313" key="12">
    <source>
        <dbReference type="EMBL" id="MPQ43632.1"/>
    </source>
</evidence>
<protein>
    <recommendedName>
        <fullName evidence="9">Choline trimethylamine-lyase activating enzyme</fullName>
        <ecNumber evidence="9">1.97.1.-</ecNumber>
    </recommendedName>
    <alternativeName>
        <fullName evidence="9">Choline utilization protein D</fullName>
    </alternativeName>
    <alternativeName>
        <fullName evidence="9">GRE activase CutD</fullName>
    </alternativeName>
    <alternativeName>
        <fullName evidence="9">Glycyl-radical enzyme activating enzyme CutD</fullName>
        <shortName evidence="9">GRE activating enzyme CutD</shortName>
    </alternativeName>
</protein>
<dbReference type="InterPro" id="IPR012839">
    <property type="entry name" value="Organic_radical_activase"/>
</dbReference>
<evidence type="ECO:0000256" key="3">
    <source>
        <dbReference type="ARBA" id="ARBA00022691"/>
    </source>
</evidence>
<evidence type="ECO:0000256" key="4">
    <source>
        <dbReference type="ARBA" id="ARBA00022723"/>
    </source>
</evidence>
<dbReference type="Gene3D" id="3.80.30.10">
    <property type="entry name" value="pyruvate-formate lyase- activating enzyme"/>
    <property type="match status" value="1"/>
</dbReference>
<feature type="binding site" evidence="9">
    <location>
        <begin position="38"/>
        <end position="40"/>
    </location>
    <ligand>
        <name>S-adenosyl-L-methionine</name>
        <dbReference type="ChEBI" id="CHEBI:59789"/>
    </ligand>
</feature>
<feature type="binding site" evidence="9">
    <location>
        <position position="36"/>
    </location>
    <ligand>
        <name>[4Fe-4S] cluster</name>
        <dbReference type="ChEBI" id="CHEBI:49883"/>
        <label>1</label>
        <note>4Fe-4S-S-AdoMet</note>
    </ligand>
</feature>
<feature type="domain" description="4Fe-4S ferredoxin-type" evidence="10">
    <location>
        <begin position="49"/>
        <end position="78"/>
    </location>
</feature>
<evidence type="ECO:0000256" key="2">
    <source>
        <dbReference type="ARBA" id="ARBA00022485"/>
    </source>
</evidence>
<keyword evidence="12" id="KW-0456">Lyase</keyword>
<dbReference type="InterPro" id="IPR040074">
    <property type="entry name" value="BssD/PflA/YjjW"/>
</dbReference>
<feature type="binding site" evidence="9">
    <location>
        <position position="61"/>
    </location>
    <ligand>
        <name>[4Fe-4S] cluster</name>
        <dbReference type="ChEBI" id="CHEBI:49883"/>
        <label>2</label>
    </ligand>
</feature>
<dbReference type="GO" id="GO:0051539">
    <property type="term" value="F:4 iron, 4 sulfur cluster binding"/>
    <property type="evidence" value="ECO:0007669"/>
    <property type="project" value="UniProtKB-UniRule"/>
</dbReference>
<sequence>MKVKSKGKIFNIQKYSIYDGPGVRTIIFLKGCPLKCKWCSNPEGCSLNYDVMYSKTNCKDCGICIDVCPQRKHIMKNINSQFQHEIDRTIKCIGCRECEKKCPHNALHIVGEEKTVEDIMDIIEQDSVFYLTSGGGVTLSGGEATAQGEFALEILKKCKSKGINTAIETCGYTDWDLLKELSNYVDLFLYDIKHIDSEEHKNLVGVPNDKILKNIAKLFHIGANIRVRMPLIKGLNDSDDVLIGTMKFIKAISKGKNLKGVDLLPYHKLGINKYKELGREYSIKEDLTYTQEELQKIEYLLKDFDLPIKVIKH</sequence>
<keyword evidence="9" id="KW-0677">Repeat</keyword>
<evidence type="ECO:0000256" key="7">
    <source>
        <dbReference type="ARBA" id="ARBA00023014"/>
    </source>
</evidence>
<evidence type="ECO:0000256" key="6">
    <source>
        <dbReference type="ARBA" id="ARBA00023004"/>
    </source>
</evidence>
<feature type="binding site" evidence="9">
    <location>
        <position position="142"/>
    </location>
    <ligand>
        <name>S-adenosyl-L-methionine</name>
        <dbReference type="ChEBI" id="CHEBI:59789"/>
    </ligand>
</feature>
<dbReference type="InterPro" id="IPR030905">
    <property type="entry name" value="CutC_activ_rSAM"/>
</dbReference>
<feature type="domain" description="4Fe-4S ferredoxin-type" evidence="10">
    <location>
        <begin position="82"/>
        <end position="112"/>
    </location>
</feature>
<dbReference type="InterPro" id="IPR007197">
    <property type="entry name" value="rSAM"/>
</dbReference>
<proteinExistence type="inferred from homology"/>
<dbReference type="SUPFAM" id="SSF54862">
    <property type="entry name" value="4Fe-4S ferredoxins"/>
    <property type="match status" value="1"/>
</dbReference>
<dbReference type="GO" id="GO:0016491">
    <property type="term" value="F:oxidoreductase activity"/>
    <property type="evidence" value="ECO:0007669"/>
    <property type="project" value="UniProtKB-UniRule"/>
</dbReference>
<feature type="binding site" evidence="9">
    <location>
        <position position="32"/>
    </location>
    <ligand>
        <name>[4Fe-4S] cluster</name>
        <dbReference type="ChEBI" id="CHEBI:49883"/>
        <label>1</label>
        <note>4Fe-4S-S-AdoMet</note>
    </ligand>
</feature>
<keyword evidence="13" id="KW-1185">Reference proteome</keyword>
<dbReference type="PROSITE" id="PS51918">
    <property type="entry name" value="RADICAL_SAM"/>
    <property type="match status" value="1"/>
</dbReference>
<dbReference type="PROSITE" id="PS01087">
    <property type="entry name" value="RADICAL_ACTIVATING"/>
    <property type="match status" value="1"/>
</dbReference>
<dbReference type="SFLD" id="SFLDG01066">
    <property type="entry name" value="organic_radical-activating_enz"/>
    <property type="match status" value="1"/>
</dbReference>
<dbReference type="InterPro" id="IPR058240">
    <property type="entry name" value="rSAM_sf"/>
</dbReference>
<keyword evidence="7 9" id="KW-0411">Iron-sulfur</keyword>
<dbReference type="PROSITE" id="PS51379">
    <property type="entry name" value="4FE4S_FER_2"/>
    <property type="match status" value="2"/>
</dbReference>
<dbReference type="SFLD" id="SFLDS00029">
    <property type="entry name" value="Radical_SAM"/>
    <property type="match status" value="1"/>
</dbReference>
<dbReference type="EC" id="1.97.1.-" evidence="9"/>
<dbReference type="Pfam" id="PF04055">
    <property type="entry name" value="Radical_SAM"/>
    <property type="match status" value="1"/>
</dbReference>
<keyword evidence="6 9" id="KW-0408">Iron</keyword>
<feature type="binding site" evidence="9">
    <location>
        <position position="267"/>
    </location>
    <ligand>
        <name>S-adenosyl-L-methionine</name>
        <dbReference type="ChEBI" id="CHEBI:59789"/>
    </ligand>
</feature>
<dbReference type="PANTHER" id="PTHR30352:SF4">
    <property type="entry name" value="PYRUVATE FORMATE-LYASE 2-ACTIVATING ENZYME"/>
    <property type="match status" value="1"/>
</dbReference>
<dbReference type="OrthoDB" id="9782387at2"/>
<evidence type="ECO:0000256" key="8">
    <source>
        <dbReference type="ARBA" id="ARBA00047365"/>
    </source>
</evidence>
<evidence type="ECO:0000256" key="1">
    <source>
        <dbReference type="ARBA" id="ARBA00009777"/>
    </source>
</evidence>
<dbReference type="HAMAP" id="MF_02059">
    <property type="entry name" value="Activ_enz_CutD"/>
    <property type="match status" value="1"/>
</dbReference>
<comment type="caution">
    <text evidence="12">The sequence shown here is derived from an EMBL/GenBank/DDBJ whole genome shotgun (WGS) entry which is preliminary data.</text>
</comment>
<accession>A0A6I1MN11</accession>
<feature type="binding site" evidence="9">
    <location>
        <position position="58"/>
    </location>
    <ligand>
        <name>[4Fe-4S] cluster</name>
        <dbReference type="ChEBI" id="CHEBI:49883"/>
        <label>2</label>
    </ligand>
</feature>
<comment type="cofactor">
    <cofactor evidence="9">
        <name>[4Fe-4S] cluster</name>
        <dbReference type="ChEBI" id="CHEBI:49883"/>
    </cofactor>
    <text evidence="9">Binds 2 [4Fe-4S] clusters. One cluster is coordinated with 3 cysteines and an exchangeable S-adenosyl-L-methionine.</text>
</comment>
<comment type="pathway">
    <text evidence="9">Amine and polyamine metabolism; choline degradation.</text>
</comment>
<dbReference type="GO" id="GO:0046872">
    <property type="term" value="F:metal ion binding"/>
    <property type="evidence" value="ECO:0007669"/>
    <property type="project" value="UniProtKB-KW"/>
</dbReference>
<dbReference type="InterPro" id="IPR001989">
    <property type="entry name" value="Radical_activat_CS"/>
</dbReference>
<feature type="domain" description="Radical SAM core" evidence="11">
    <location>
        <begin position="18"/>
        <end position="307"/>
    </location>
</feature>
<keyword evidence="4 9" id="KW-0479">Metal-binding</keyword>
<dbReference type="Proteomes" id="UP000430345">
    <property type="component" value="Unassembled WGS sequence"/>
</dbReference>
<keyword evidence="3 9" id="KW-0949">S-adenosyl-L-methionine</keyword>
<dbReference type="PANTHER" id="PTHR30352">
    <property type="entry name" value="PYRUVATE FORMATE-LYASE-ACTIVATING ENZYME"/>
    <property type="match status" value="1"/>
</dbReference>
<dbReference type="PIRSF" id="PIRSF000371">
    <property type="entry name" value="PFL_act_enz"/>
    <property type="match status" value="1"/>
</dbReference>
<comment type="similarity">
    <text evidence="1 9">Belongs to the organic radical-activating enzymes family.</text>
</comment>
<feature type="binding site" evidence="9">
    <location>
        <position position="102"/>
    </location>
    <ligand>
        <name>[4Fe-4S] cluster</name>
        <dbReference type="ChEBI" id="CHEBI:49883"/>
        <label>2</label>
    </ligand>
</feature>
<dbReference type="PROSITE" id="PS00198">
    <property type="entry name" value="4FE4S_FER_1"/>
    <property type="match status" value="1"/>
</dbReference>
<dbReference type="GO" id="GO:0042426">
    <property type="term" value="P:choline catabolic process"/>
    <property type="evidence" value="ECO:0007669"/>
    <property type="project" value="UniProtKB-UniRule"/>
</dbReference>
<dbReference type="InterPro" id="IPR017896">
    <property type="entry name" value="4Fe4S_Fe-S-bd"/>
</dbReference>
<evidence type="ECO:0000259" key="10">
    <source>
        <dbReference type="PROSITE" id="PS51379"/>
    </source>
</evidence>
<dbReference type="RefSeq" id="WP_152889327.1">
    <property type="nucleotide sequence ID" value="NZ_WHJC01000088.1"/>
</dbReference>
<dbReference type="EMBL" id="WHJC01000088">
    <property type="protein sequence ID" value="MPQ43632.1"/>
    <property type="molecule type" value="Genomic_DNA"/>
</dbReference>
<evidence type="ECO:0000256" key="5">
    <source>
        <dbReference type="ARBA" id="ARBA00023002"/>
    </source>
</evidence>
<dbReference type="NCBIfam" id="TIGR02494">
    <property type="entry name" value="PFLE_PFLC"/>
    <property type="match status" value="1"/>
</dbReference>
<comment type="catalytic activity">
    <reaction evidence="8 9">
        <text>glycyl-[protein] + reduced [flavodoxin] + S-adenosyl-L-methionine = glycin-2-yl radical-[protein] + semiquinone [flavodoxin] + 5'-deoxyadenosine + L-methionine + H(+)</text>
        <dbReference type="Rhea" id="RHEA:61976"/>
        <dbReference type="Rhea" id="RHEA-COMP:10622"/>
        <dbReference type="Rhea" id="RHEA-COMP:14480"/>
        <dbReference type="Rhea" id="RHEA-COMP:15993"/>
        <dbReference type="Rhea" id="RHEA-COMP:15994"/>
        <dbReference type="ChEBI" id="CHEBI:15378"/>
        <dbReference type="ChEBI" id="CHEBI:17319"/>
        <dbReference type="ChEBI" id="CHEBI:29947"/>
        <dbReference type="ChEBI" id="CHEBI:32722"/>
        <dbReference type="ChEBI" id="CHEBI:57618"/>
        <dbReference type="ChEBI" id="CHEBI:57844"/>
        <dbReference type="ChEBI" id="CHEBI:59789"/>
        <dbReference type="ChEBI" id="CHEBI:140311"/>
    </reaction>
</comment>
<reference evidence="12 13" key="1">
    <citation type="submission" date="2019-10" db="EMBL/GenBank/DDBJ databases">
        <title>The Genome Sequence of Clostridium tarantellae Isolated from Fish Brain.</title>
        <authorList>
            <person name="Bano L."/>
            <person name="Kiel M."/>
            <person name="Sales G."/>
            <person name="Doxey A.C."/>
            <person name="Mansfield M.J."/>
            <person name="Schiavone M."/>
            <person name="Rossetto O."/>
            <person name="Pirazzini M."/>
            <person name="Dobrindt U."/>
            <person name="Montecucco C."/>
        </authorList>
    </citation>
    <scope>NUCLEOTIDE SEQUENCE [LARGE SCALE GENOMIC DNA]</scope>
    <source>
        <strain evidence="12 13">DSM 3997</strain>
    </source>
</reference>